<reference evidence="3 4" key="1">
    <citation type="submission" date="2022-04" db="EMBL/GenBank/DDBJ databases">
        <title>Positive selection, recombination, and allopatry shape intraspecific diversity of widespread and dominant cyanobacteria.</title>
        <authorList>
            <person name="Wei J."/>
            <person name="Shu W."/>
            <person name="Hu C."/>
        </authorList>
    </citation>
    <scope>NUCLEOTIDE SEQUENCE [LARGE SCALE GENOMIC DNA]</scope>
    <source>
        <strain evidence="3 4">AS-A4</strain>
    </source>
</reference>
<dbReference type="SMART" id="SM00933">
    <property type="entry name" value="NurA"/>
    <property type="match status" value="1"/>
</dbReference>
<gene>
    <name evidence="3" type="ORF">NDI38_06350</name>
</gene>
<comment type="caution">
    <text evidence="3">The sequence shown here is derived from an EMBL/GenBank/DDBJ whole genome shotgun (WGS) entry which is preliminary data.</text>
</comment>
<dbReference type="Pfam" id="PF09376">
    <property type="entry name" value="NurA"/>
    <property type="match status" value="1"/>
</dbReference>
<dbReference type="RefSeq" id="WP_190451532.1">
    <property type="nucleotide sequence ID" value="NZ_JAMPLM010000003.1"/>
</dbReference>
<proteinExistence type="predicted"/>
<feature type="domain" description="NurA" evidence="2">
    <location>
        <begin position="81"/>
        <end position="404"/>
    </location>
</feature>
<feature type="region of interest" description="Disordered" evidence="1">
    <location>
        <begin position="169"/>
        <end position="190"/>
    </location>
</feature>
<sequence>MLDLTKLAQQMQGISQQLTLEATATKQRLERAQTLLGLAHRHQDVLVEQQQTWRDRLSFTAAAPVESLNLRGSIPVPPAAHTVLATDGSQIAPSHHEIAYCYLINVGRIVLHYGQNRLPLLDSLPEVFYRPEDLYVSRQWGIRTEEWMGYRRTVSEAIVLAELGEEIRSQEAEGRRQEAEAAGEAREDTETWKCGDTEAKTFQNSKLKTSQLPTPDSLAMVDGSLIYWFLDSLPGEARDRILPSILDAWEKLRTLGIPLVGYISASRSGEALNFLRLQACPYDTPDCPTHCSGLGDREGFPLAHAPCQVLEPLKDAALWAMELKPGQRSPLWRSSARILELYGNHHIYFCYVHVGTEIARIEFPAWVAEDANLLDTALSLTLAQVQKGYGYPVALAEAHNQAVVRGGDRSRFFALLEQQMIRAGLKNVGTSYKEARKRGSIA</sequence>
<name>A0ABV0KFU0_9CYAN</name>
<protein>
    <submittedName>
        <fullName evidence="3">DNA double-strand break repair nuclease NurA</fullName>
    </submittedName>
</protein>
<accession>A0ABV0KFU0</accession>
<organism evidence="3 4">
    <name type="scientific">Stenomitos frigidus AS-A4</name>
    <dbReference type="NCBI Taxonomy" id="2933935"/>
    <lineage>
        <taxon>Bacteria</taxon>
        <taxon>Bacillati</taxon>
        <taxon>Cyanobacteriota</taxon>
        <taxon>Cyanophyceae</taxon>
        <taxon>Leptolyngbyales</taxon>
        <taxon>Leptolyngbyaceae</taxon>
        <taxon>Stenomitos</taxon>
    </lineage>
</organism>
<evidence type="ECO:0000256" key="1">
    <source>
        <dbReference type="SAM" id="MobiDB-lite"/>
    </source>
</evidence>
<dbReference type="InterPro" id="IPR018977">
    <property type="entry name" value="NurA_domain"/>
</dbReference>
<dbReference type="Proteomes" id="UP001476950">
    <property type="component" value="Unassembled WGS sequence"/>
</dbReference>
<keyword evidence="4" id="KW-1185">Reference proteome</keyword>
<evidence type="ECO:0000313" key="3">
    <source>
        <dbReference type="EMBL" id="MEP1058055.1"/>
    </source>
</evidence>
<evidence type="ECO:0000259" key="2">
    <source>
        <dbReference type="SMART" id="SM00933"/>
    </source>
</evidence>
<evidence type="ECO:0000313" key="4">
    <source>
        <dbReference type="Proteomes" id="UP001476950"/>
    </source>
</evidence>
<dbReference type="EMBL" id="JAMPLM010000003">
    <property type="protein sequence ID" value="MEP1058055.1"/>
    <property type="molecule type" value="Genomic_DNA"/>
</dbReference>